<protein>
    <submittedName>
        <fullName evidence="3">Pilus assembly protein</fullName>
    </submittedName>
</protein>
<reference evidence="3 4" key="1">
    <citation type="submission" date="2021-06" db="EMBL/GenBank/DDBJ databases">
        <title>Bacillus sp. RD4P76, an endophyte from a halophyte.</title>
        <authorList>
            <person name="Sun J.-Q."/>
        </authorList>
    </citation>
    <scope>NUCLEOTIDE SEQUENCE [LARGE SCALE GENOMIC DNA]</scope>
    <source>
        <strain evidence="3 4">CGMCC 1.15917</strain>
    </source>
</reference>
<dbReference type="Pfam" id="PF07811">
    <property type="entry name" value="TadE"/>
    <property type="match status" value="1"/>
</dbReference>
<proteinExistence type="predicted"/>
<gene>
    <name evidence="3" type="ORF">KS419_19930</name>
</gene>
<organism evidence="3 4">
    <name type="scientific">Evansella tamaricis</name>
    <dbReference type="NCBI Taxonomy" id="2069301"/>
    <lineage>
        <taxon>Bacteria</taxon>
        <taxon>Bacillati</taxon>
        <taxon>Bacillota</taxon>
        <taxon>Bacilli</taxon>
        <taxon>Bacillales</taxon>
        <taxon>Bacillaceae</taxon>
        <taxon>Evansella</taxon>
    </lineage>
</organism>
<feature type="transmembrane region" description="Helical" evidence="1">
    <location>
        <begin position="12"/>
        <end position="35"/>
    </location>
</feature>
<dbReference type="RefSeq" id="WP_217068287.1">
    <property type="nucleotide sequence ID" value="NZ_JAHQCS010000161.1"/>
</dbReference>
<comment type="caution">
    <text evidence="3">The sequence shown here is derived from an EMBL/GenBank/DDBJ whole genome shotgun (WGS) entry which is preliminary data.</text>
</comment>
<dbReference type="InterPro" id="IPR012495">
    <property type="entry name" value="TadE-like_dom"/>
</dbReference>
<keyword evidence="1" id="KW-0472">Membrane</keyword>
<dbReference type="EMBL" id="JAHQCS010000161">
    <property type="protein sequence ID" value="MBU9714007.1"/>
    <property type="molecule type" value="Genomic_DNA"/>
</dbReference>
<sequence length="127" mass="13877">MIRSEKGQSLVEFALVIPILLILIVGIVDVGRMLYTYSSLHFTAQETVRLGGLGNEDNVLRQFARDNFTAGDSSNLTVLITPDQGSRVSGNYVTVTLQYTIDPITPFASVLLSDSILLVSDSTIRIE</sequence>
<keyword evidence="4" id="KW-1185">Reference proteome</keyword>
<evidence type="ECO:0000313" key="4">
    <source>
        <dbReference type="Proteomes" id="UP000784880"/>
    </source>
</evidence>
<keyword evidence="1" id="KW-1133">Transmembrane helix</keyword>
<keyword evidence="1" id="KW-0812">Transmembrane</keyword>
<dbReference type="Proteomes" id="UP000784880">
    <property type="component" value="Unassembled WGS sequence"/>
</dbReference>
<evidence type="ECO:0000313" key="3">
    <source>
        <dbReference type="EMBL" id="MBU9714007.1"/>
    </source>
</evidence>
<accession>A0ABS6JMD0</accession>
<name>A0ABS6JMD0_9BACI</name>
<feature type="domain" description="TadE-like" evidence="2">
    <location>
        <begin position="7"/>
        <end position="49"/>
    </location>
</feature>
<evidence type="ECO:0000256" key="1">
    <source>
        <dbReference type="SAM" id="Phobius"/>
    </source>
</evidence>
<evidence type="ECO:0000259" key="2">
    <source>
        <dbReference type="Pfam" id="PF07811"/>
    </source>
</evidence>